<feature type="compositionally biased region" description="Polar residues" evidence="1">
    <location>
        <begin position="1"/>
        <end position="14"/>
    </location>
</feature>
<feature type="region of interest" description="Disordered" evidence="1">
    <location>
        <begin position="1"/>
        <end position="20"/>
    </location>
</feature>
<organism evidence="2 3">
    <name type="scientific">Paramecium primaurelia</name>
    <dbReference type="NCBI Taxonomy" id="5886"/>
    <lineage>
        <taxon>Eukaryota</taxon>
        <taxon>Sar</taxon>
        <taxon>Alveolata</taxon>
        <taxon>Ciliophora</taxon>
        <taxon>Intramacronucleata</taxon>
        <taxon>Oligohymenophorea</taxon>
        <taxon>Peniculida</taxon>
        <taxon>Parameciidae</taxon>
        <taxon>Paramecium</taxon>
    </lineage>
</organism>
<dbReference type="Proteomes" id="UP000688137">
    <property type="component" value="Unassembled WGS sequence"/>
</dbReference>
<sequence length="102" mass="12009">MNDSMGSLSTNDSLEGQERKKKKNNVFFKKTTRLINISYKEVVQLLNPQNLFINKNLEESFNVIQIIHQPSYFPHFKFIYDENLVCSEIKWDRLPTLVKLAS</sequence>
<evidence type="ECO:0000256" key="1">
    <source>
        <dbReference type="SAM" id="MobiDB-lite"/>
    </source>
</evidence>
<name>A0A8S1KEU7_PARPR</name>
<proteinExistence type="predicted"/>
<protein>
    <submittedName>
        <fullName evidence="2">Uncharacterized protein</fullName>
    </submittedName>
</protein>
<reference evidence="2" key="1">
    <citation type="submission" date="2021-01" db="EMBL/GenBank/DDBJ databases">
        <authorList>
            <consortium name="Genoscope - CEA"/>
            <person name="William W."/>
        </authorList>
    </citation>
    <scope>NUCLEOTIDE SEQUENCE</scope>
</reference>
<dbReference type="EMBL" id="CAJJDM010000019">
    <property type="protein sequence ID" value="CAD8053849.1"/>
    <property type="molecule type" value="Genomic_DNA"/>
</dbReference>
<dbReference type="OMA" id="CSEIKWD"/>
<dbReference type="AlphaFoldDB" id="A0A8S1KEU7"/>
<comment type="caution">
    <text evidence="2">The sequence shown here is derived from an EMBL/GenBank/DDBJ whole genome shotgun (WGS) entry which is preliminary data.</text>
</comment>
<keyword evidence="3" id="KW-1185">Reference proteome</keyword>
<accession>A0A8S1KEU7</accession>
<evidence type="ECO:0000313" key="3">
    <source>
        <dbReference type="Proteomes" id="UP000688137"/>
    </source>
</evidence>
<gene>
    <name evidence="2" type="ORF">PPRIM_AZ9-3.1.T0210130</name>
</gene>
<evidence type="ECO:0000313" key="2">
    <source>
        <dbReference type="EMBL" id="CAD8053849.1"/>
    </source>
</evidence>